<dbReference type="GO" id="GO:0006368">
    <property type="term" value="P:transcription elongation by RNA polymerase II"/>
    <property type="evidence" value="ECO:0007669"/>
    <property type="project" value="InterPro"/>
</dbReference>
<evidence type="ECO:0000256" key="7">
    <source>
        <dbReference type="ARBA" id="ARBA00023163"/>
    </source>
</evidence>
<dbReference type="InterPro" id="IPR027093">
    <property type="entry name" value="EAF_fam"/>
</dbReference>
<feature type="region of interest" description="Disordered" evidence="10">
    <location>
        <begin position="146"/>
        <end position="287"/>
    </location>
</feature>
<feature type="compositionally biased region" description="Low complexity" evidence="10">
    <location>
        <begin position="168"/>
        <end position="201"/>
    </location>
</feature>
<accession>A0A183UHM8</accession>
<organism evidence="13 14">
    <name type="scientific">Toxocara canis</name>
    <name type="common">Canine roundworm</name>
    <dbReference type="NCBI Taxonomy" id="6265"/>
    <lineage>
        <taxon>Eukaryota</taxon>
        <taxon>Metazoa</taxon>
        <taxon>Ecdysozoa</taxon>
        <taxon>Nematoda</taxon>
        <taxon>Chromadorea</taxon>
        <taxon>Rhabditida</taxon>
        <taxon>Spirurina</taxon>
        <taxon>Ascaridomorpha</taxon>
        <taxon>Ascaridoidea</taxon>
        <taxon>Toxocaridae</taxon>
        <taxon>Toxocara</taxon>
    </lineage>
</organism>
<dbReference type="EMBL" id="UYWY01019801">
    <property type="protein sequence ID" value="VDM39319.1"/>
    <property type="molecule type" value="Genomic_DNA"/>
</dbReference>
<name>A0A183UHM8_TOXCA</name>
<keyword evidence="13" id="KW-1185">Reference proteome</keyword>
<evidence type="ECO:0000256" key="5">
    <source>
        <dbReference type="ARBA" id="ARBA00023015"/>
    </source>
</evidence>
<dbReference type="InterPro" id="IPR019194">
    <property type="entry name" value="Tscrpt_elong_fac_Eaf_N"/>
</dbReference>
<evidence type="ECO:0000313" key="13">
    <source>
        <dbReference type="Proteomes" id="UP000050794"/>
    </source>
</evidence>
<comment type="subcellular location">
    <subcellularLocation>
        <location evidence="1">Nucleus</location>
    </subcellularLocation>
</comment>
<keyword evidence="8" id="KW-0539">Nucleus</keyword>
<evidence type="ECO:0000313" key="12">
    <source>
        <dbReference type="EMBL" id="VDM39319.1"/>
    </source>
</evidence>
<feature type="compositionally biased region" description="Polar residues" evidence="10">
    <location>
        <begin position="243"/>
        <end position="263"/>
    </location>
</feature>
<evidence type="ECO:0000256" key="10">
    <source>
        <dbReference type="SAM" id="MobiDB-lite"/>
    </source>
</evidence>
<dbReference type="AlphaFoldDB" id="A0A183UHM8"/>
<evidence type="ECO:0000256" key="9">
    <source>
        <dbReference type="ARBA" id="ARBA00025617"/>
    </source>
</evidence>
<keyword evidence="5" id="KW-0805">Transcription regulation</keyword>
<evidence type="ECO:0000256" key="6">
    <source>
        <dbReference type="ARBA" id="ARBA00023159"/>
    </source>
</evidence>
<keyword evidence="4" id="KW-0597">Phosphoprotein</keyword>
<reference evidence="14" key="1">
    <citation type="submission" date="2016-06" db="UniProtKB">
        <authorList>
            <consortium name="WormBaseParasite"/>
        </authorList>
    </citation>
    <scope>IDENTIFICATION</scope>
</reference>
<dbReference type="Pfam" id="PF09816">
    <property type="entry name" value="EAF"/>
    <property type="match status" value="1"/>
</dbReference>
<evidence type="ECO:0000256" key="3">
    <source>
        <dbReference type="ARBA" id="ARBA00021452"/>
    </source>
</evidence>
<dbReference type="PANTHER" id="PTHR15970">
    <property type="entry name" value="ELL-ASSOCIATED FACTOR EAF"/>
    <property type="match status" value="1"/>
</dbReference>
<comment type="similarity">
    <text evidence="2">Belongs to the EAF family.</text>
</comment>
<evidence type="ECO:0000256" key="8">
    <source>
        <dbReference type="ARBA" id="ARBA00023242"/>
    </source>
</evidence>
<dbReference type="GO" id="GO:0003711">
    <property type="term" value="F:transcription elongation factor activity"/>
    <property type="evidence" value="ECO:0007669"/>
    <property type="project" value="TreeGrafter"/>
</dbReference>
<dbReference type="WBParaSite" id="TCNE_0000799801-mRNA-1">
    <property type="protein sequence ID" value="TCNE_0000799801-mRNA-1"/>
    <property type="gene ID" value="TCNE_0000799801"/>
</dbReference>
<reference evidence="12 13" key="2">
    <citation type="submission" date="2018-11" db="EMBL/GenBank/DDBJ databases">
        <authorList>
            <consortium name="Pathogen Informatics"/>
        </authorList>
    </citation>
    <scope>NUCLEOTIDE SEQUENCE [LARGE SCALE GENOMIC DNA]</scope>
</reference>
<evidence type="ECO:0000256" key="4">
    <source>
        <dbReference type="ARBA" id="ARBA00022553"/>
    </source>
</evidence>
<dbReference type="GO" id="GO:0032783">
    <property type="term" value="C:super elongation complex"/>
    <property type="evidence" value="ECO:0007669"/>
    <property type="project" value="InterPro"/>
</dbReference>
<evidence type="ECO:0000313" key="14">
    <source>
        <dbReference type="WBParaSite" id="TCNE_0000799801-mRNA-1"/>
    </source>
</evidence>
<proteinExistence type="inferred from homology"/>
<feature type="compositionally biased region" description="Acidic residues" evidence="10">
    <location>
        <begin position="276"/>
        <end position="287"/>
    </location>
</feature>
<protein>
    <recommendedName>
        <fullName evidence="3">Ell-associated factor Eaf</fullName>
    </recommendedName>
</protein>
<evidence type="ECO:0000259" key="11">
    <source>
        <dbReference type="Pfam" id="PF09816"/>
    </source>
</evidence>
<gene>
    <name evidence="12" type="ORF">TCNE_LOCUS7998</name>
</gene>
<keyword evidence="7" id="KW-0804">Transcription</keyword>
<sequence length="287" mass="31160">MAEARDIPAGTYDLKLGETFQDTTDKAAYHTLRLLGLKQLYSKISFFYILFIVDFKPKSVASETETYLAFGGNGDVQVAVPGEGDSLTIYKGAQKPVKADKECLLFFDHNTGELRLEKLSSNISVKKTRDTDEGTVSVIRNEIQKLRKKAKTTVDNENEDEEMEDTKSSTGSSSSSSSESGDSDSDSSSSSAADRGRTASGTAKEAEADSSDGEDNNSASGSNDDDDLQDQLEQHLNADSMPSIDNTSSYHSGSKQQTTYSSAHHQHSNTKKLLDDDLQLSESSDDD</sequence>
<dbReference type="PANTHER" id="PTHR15970:SF2">
    <property type="entry name" value="ELL-ASSOCIATED FACTOR EAF"/>
    <property type="match status" value="1"/>
</dbReference>
<comment type="function">
    <text evidence="9">Promotes transcriptional elongation by Su(Tpl)/ELL. Essential for development.</text>
</comment>
<evidence type="ECO:0000256" key="1">
    <source>
        <dbReference type="ARBA" id="ARBA00004123"/>
    </source>
</evidence>
<feature type="domain" description="Transcription elongation factor Eaf N-terminal" evidence="11">
    <location>
        <begin position="12"/>
        <end position="130"/>
    </location>
</feature>
<evidence type="ECO:0000256" key="2">
    <source>
        <dbReference type="ARBA" id="ARBA00007798"/>
    </source>
</evidence>
<keyword evidence="6" id="KW-0010">Activator</keyword>
<dbReference type="Proteomes" id="UP000050794">
    <property type="component" value="Unassembled WGS sequence"/>
</dbReference>